<evidence type="ECO:0000313" key="4">
    <source>
        <dbReference type="Proteomes" id="UP000289660"/>
    </source>
</evidence>
<reference evidence="4" key="1">
    <citation type="submission" date="2018-12" db="EMBL/GenBank/DDBJ databases">
        <title>Genome sequence of Microcystis aeruginosa NIES-4285.</title>
        <authorList>
            <person name="Tanabe Y."/>
        </authorList>
    </citation>
    <scope>NUCLEOTIDE SEQUENCE [LARGE SCALE GENOMIC DNA]</scope>
    <source>
        <strain evidence="4">NIES-4285</strain>
    </source>
</reference>
<dbReference type="EMBL" id="BIFY01000079">
    <property type="protein sequence ID" value="GCE61630.1"/>
    <property type="molecule type" value="Genomic_DNA"/>
</dbReference>
<feature type="domain" description="DUF6603" evidence="2">
    <location>
        <begin position="884"/>
        <end position="1375"/>
    </location>
</feature>
<dbReference type="InterPro" id="IPR046538">
    <property type="entry name" value="DUF6603"/>
</dbReference>
<dbReference type="Proteomes" id="UP000289660">
    <property type="component" value="Unassembled WGS sequence"/>
</dbReference>
<dbReference type="Pfam" id="PF20248">
    <property type="entry name" value="DUF6603"/>
    <property type="match status" value="1"/>
</dbReference>
<dbReference type="RefSeq" id="WP_253845359.1">
    <property type="nucleotide sequence ID" value="NZ_BIFY01000079.1"/>
</dbReference>
<proteinExistence type="predicted"/>
<evidence type="ECO:0000313" key="3">
    <source>
        <dbReference type="EMBL" id="GCE61630.1"/>
    </source>
</evidence>
<organism evidence="3 4">
    <name type="scientific">Microcystis aeruginosa NIES-4285</name>
    <dbReference type="NCBI Taxonomy" id="2497681"/>
    <lineage>
        <taxon>Bacteria</taxon>
        <taxon>Bacillati</taxon>
        <taxon>Cyanobacteriota</taxon>
        <taxon>Cyanophyceae</taxon>
        <taxon>Oscillatoriophycideae</taxon>
        <taxon>Chroococcales</taxon>
        <taxon>Microcystaceae</taxon>
        <taxon>Microcystis</taxon>
    </lineage>
</organism>
<feature type="compositionally biased region" description="Low complexity" evidence="1">
    <location>
        <begin position="864"/>
        <end position="874"/>
    </location>
</feature>
<feature type="region of interest" description="Disordered" evidence="1">
    <location>
        <begin position="853"/>
        <end position="874"/>
    </location>
</feature>
<evidence type="ECO:0000256" key="1">
    <source>
        <dbReference type="SAM" id="MobiDB-lite"/>
    </source>
</evidence>
<sequence>MPDNVTSFRQLLETKFAQEVKEITIDVSFGEEVTSLLQLLNQQQLTLTQTSLDPPSGTTSPSQSSLIGKVRLWEIDGVDITLVFSEQDRAIAVTATLPQLNFPTISRYLAPINSSQVEGLSSVHFPQSQLEASTKSGEMIVTGKMAENWSLLGIERIGIEKPELMLKVQTHPELLNNYVVEFTGKIHLSNLEIPVSIDIPLGIGGWSVTILPPGIALPSLTDLLELMSGLNIAASLPSQVGTMTALTLASMRIQFDPNTLTWQGTDFSITSTNVWEIAPKLRIETIGLTLNLRSDGSRVYYTGFIFGSIQISRLTLAAMIPLPLSGLLTLEVHSNQPLPGLGELAALIDADYAAALPEGMGNIGSMILNYVRVQVDLDSKKIAFFGFDVASAQEWVIIPNHLSLEDLRFRMEVIPWNQGWGVTGFIGGSITIEGIRISTALQRINPAGGWYLWLAEPLALPGLKGLVNLVGGDYVAGLLPPQMDSSIGALTINTFSMVFDGTPQTLSAIAFSMVTSEPWQFLPGYFTLTELDISLDITQPTNPSQRRSQVSIIGLLTLGNIPIRLSAEKPSTDGAGWQFKGSTGKGREIPVGYLISDLGETFGVTVPSTIEELTLDNIEVSFNTQTRDFFLTCEGKFPLEDKTVDIIVTIELNQQSNNLEPNTTGQISYQAEFKGHITIGTLTFDLIFAEDKTSKTAIATYSHQPGNAISLKVLVENVSSDQTLLDILTGIQVDLKDVLFAYSKRDTTTKILFGLDIGTNINLSKLPLVGQEFPKDQTIGVDDLQFLIANKDFTSSEITTFNNLIEQGTKIPIKDSTANAYGAAEQIALPKGLNVAAKMQFGSQTNILALPISSSTPQTPTPSQPTVIPSTTTPPSDNATWFKIQKSFGPVHFERVGVQYKDAAIGFLLDASLNLARLSLSLDGLAVNSPLNQFDPKFELKGIGIDYKGSDTLEIGGAFLRTKITTQDGKTYDEYDGAAVIKFNVKGKALKLSAIGSYAYFQGHPSLFIYAILDYPIGGPSFFFVTGLAAGFGYNRALKVPTIDQVATFPLVAEAVNPPPAEGSNSDQAARLTGELTKLRDYIPPETGQIFLAIGIKFTSFKLIDSFLLLTVAFGNRFELNILGLATLIAPPNVGAGVPPVAEVQLALKASFLPAEGFIGVIAQLTPNSYILSQACHLTGGFAFYGWFAPNVHEGDFVLTLGGYHPLFKVPDHYPKVPRLGLNWQVSSELYIKADAYFALTPSAIMAGGHLQATWNSGPLSAWFNAGADFLMSWKPYHYDISIYIDMGVSYTFQFFGTQHITVQLGADLHIWGPEFTGIAHIHLWIISFDVSFGSSASQAPTAIDWNEFKTSFLPAADAICTIAVKEGLVRKVNQDDKTDLGNINPKDFCLVTNSVIPIKTCNVNLNTQEINTQFGIGSMAVTASELISELTITINKNGTTLNSTEFDEDFACIPLFKKVPIALWGESLTPSLNGNQFIENTLSGLEIKPKKQPDTGATKAINRSELQFSTTPINNAYHWQTIGTFQEETTKDIRNTIVDNAVNNTRDNLLKALNLNSEEIDLNSTIADDLLGSPKIEFLAN</sequence>
<gene>
    <name evidence="3" type="ORF">MiAbB_03569</name>
</gene>
<accession>A0A402DHD6</accession>
<protein>
    <recommendedName>
        <fullName evidence="2">DUF6603 domain-containing protein</fullName>
    </recommendedName>
</protein>
<evidence type="ECO:0000259" key="2">
    <source>
        <dbReference type="Pfam" id="PF20248"/>
    </source>
</evidence>
<comment type="caution">
    <text evidence="3">The sequence shown here is derived from an EMBL/GenBank/DDBJ whole genome shotgun (WGS) entry which is preliminary data.</text>
</comment>
<name>A0A402DHD6_MICAE</name>